<accession>A0A4C1YUQ1</accession>
<dbReference type="Proteomes" id="UP000299102">
    <property type="component" value="Unassembled WGS sequence"/>
</dbReference>
<dbReference type="GO" id="GO:0042800">
    <property type="term" value="F:histone H3K4 methyltransferase activity"/>
    <property type="evidence" value="ECO:0007669"/>
    <property type="project" value="TreeGrafter"/>
</dbReference>
<protein>
    <submittedName>
        <fullName evidence="1">Histone-lysine N-methyltransferase SETMAR</fullName>
    </submittedName>
</protein>
<dbReference type="GO" id="GO:0006303">
    <property type="term" value="P:double-strand break repair via nonhomologous end joining"/>
    <property type="evidence" value="ECO:0007669"/>
    <property type="project" value="TreeGrafter"/>
</dbReference>
<dbReference type="GO" id="GO:0000014">
    <property type="term" value="F:single-stranded DNA endodeoxyribonuclease activity"/>
    <property type="evidence" value="ECO:0007669"/>
    <property type="project" value="TreeGrafter"/>
</dbReference>
<dbReference type="EMBL" id="BGZK01001374">
    <property type="protein sequence ID" value="GBP78574.1"/>
    <property type="molecule type" value="Genomic_DNA"/>
</dbReference>
<dbReference type="GO" id="GO:0003690">
    <property type="term" value="F:double-stranded DNA binding"/>
    <property type="evidence" value="ECO:0007669"/>
    <property type="project" value="TreeGrafter"/>
</dbReference>
<keyword evidence="1" id="KW-0489">Methyltransferase</keyword>
<dbReference type="InterPro" id="IPR052709">
    <property type="entry name" value="Transposase-MT_Hybrid"/>
</dbReference>
<dbReference type="GO" id="GO:0044547">
    <property type="term" value="F:DNA topoisomerase binding"/>
    <property type="evidence" value="ECO:0007669"/>
    <property type="project" value="TreeGrafter"/>
</dbReference>
<dbReference type="GO" id="GO:0000729">
    <property type="term" value="P:DNA double-strand break processing"/>
    <property type="evidence" value="ECO:0007669"/>
    <property type="project" value="TreeGrafter"/>
</dbReference>
<dbReference type="AlphaFoldDB" id="A0A4C1YUQ1"/>
<proteinExistence type="predicted"/>
<name>A0A4C1YUQ1_EUMVA</name>
<dbReference type="GO" id="GO:0005634">
    <property type="term" value="C:nucleus"/>
    <property type="evidence" value="ECO:0007669"/>
    <property type="project" value="TreeGrafter"/>
</dbReference>
<dbReference type="GO" id="GO:0046975">
    <property type="term" value="F:histone H3K36 methyltransferase activity"/>
    <property type="evidence" value="ECO:0007669"/>
    <property type="project" value="TreeGrafter"/>
</dbReference>
<sequence length="178" mass="20789">MVTATQTTPEESLVRWRPLGKHRICNGGDRINGRRKREWTTGPLTHWTKATAEATSHPYFLRCFKPGNFDIKDEPRTGRRVTGKVDAILEKVEQDWHISSYDTNEELEIDGKTVLTHSQKAGDTKKLDTWVPHEFNERNLMNCVLIYDSLFKHEVPELLLKRLITGDEKWIIYEKTLR</sequence>
<dbReference type="OrthoDB" id="616263at2759"/>
<dbReference type="PANTHER" id="PTHR46060">
    <property type="entry name" value="MARINER MOS1 TRANSPOSASE-LIKE PROTEIN"/>
    <property type="match status" value="1"/>
</dbReference>
<dbReference type="GO" id="GO:0031297">
    <property type="term" value="P:replication fork processing"/>
    <property type="evidence" value="ECO:0007669"/>
    <property type="project" value="TreeGrafter"/>
</dbReference>
<reference evidence="1 2" key="1">
    <citation type="journal article" date="2019" name="Commun. Biol.">
        <title>The bagworm genome reveals a unique fibroin gene that provides high tensile strength.</title>
        <authorList>
            <person name="Kono N."/>
            <person name="Nakamura H."/>
            <person name="Ohtoshi R."/>
            <person name="Tomita M."/>
            <person name="Numata K."/>
            <person name="Arakawa K."/>
        </authorList>
    </citation>
    <scope>NUCLEOTIDE SEQUENCE [LARGE SCALE GENOMIC DNA]</scope>
</reference>
<dbReference type="PANTHER" id="PTHR46060:SF2">
    <property type="entry name" value="HISTONE-LYSINE N-METHYLTRANSFERASE SETMAR"/>
    <property type="match status" value="1"/>
</dbReference>
<keyword evidence="2" id="KW-1185">Reference proteome</keyword>
<gene>
    <name evidence="1" type="primary">SETMAR</name>
    <name evidence="1" type="ORF">EVAR_61585_1</name>
</gene>
<evidence type="ECO:0000313" key="1">
    <source>
        <dbReference type="EMBL" id="GBP78574.1"/>
    </source>
</evidence>
<keyword evidence="1" id="KW-0808">Transferase</keyword>
<organism evidence="1 2">
    <name type="scientific">Eumeta variegata</name>
    <name type="common">Bagworm moth</name>
    <name type="synonym">Eumeta japonica</name>
    <dbReference type="NCBI Taxonomy" id="151549"/>
    <lineage>
        <taxon>Eukaryota</taxon>
        <taxon>Metazoa</taxon>
        <taxon>Ecdysozoa</taxon>
        <taxon>Arthropoda</taxon>
        <taxon>Hexapoda</taxon>
        <taxon>Insecta</taxon>
        <taxon>Pterygota</taxon>
        <taxon>Neoptera</taxon>
        <taxon>Endopterygota</taxon>
        <taxon>Lepidoptera</taxon>
        <taxon>Glossata</taxon>
        <taxon>Ditrysia</taxon>
        <taxon>Tineoidea</taxon>
        <taxon>Psychidae</taxon>
        <taxon>Oiketicinae</taxon>
        <taxon>Eumeta</taxon>
    </lineage>
</organism>
<dbReference type="GO" id="GO:0044774">
    <property type="term" value="P:mitotic DNA integrity checkpoint signaling"/>
    <property type="evidence" value="ECO:0007669"/>
    <property type="project" value="TreeGrafter"/>
</dbReference>
<dbReference type="GO" id="GO:0035861">
    <property type="term" value="C:site of double-strand break"/>
    <property type="evidence" value="ECO:0007669"/>
    <property type="project" value="TreeGrafter"/>
</dbReference>
<dbReference type="GO" id="GO:0032259">
    <property type="term" value="P:methylation"/>
    <property type="evidence" value="ECO:0007669"/>
    <property type="project" value="UniProtKB-KW"/>
</dbReference>
<dbReference type="GO" id="GO:0000793">
    <property type="term" value="C:condensed chromosome"/>
    <property type="evidence" value="ECO:0007669"/>
    <property type="project" value="TreeGrafter"/>
</dbReference>
<dbReference type="GO" id="GO:0015074">
    <property type="term" value="P:DNA integration"/>
    <property type="evidence" value="ECO:0007669"/>
    <property type="project" value="TreeGrafter"/>
</dbReference>
<evidence type="ECO:0000313" key="2">
    <source>
        <dbReference type="Proteomes" id="UP000299102"/>
    </source>
</evidence>
<comment type="caution">
    <text evidence="1">The sequence shown here is derived from an EMBL/GenBank/DDBJ whole genome shotgun (WGS) entry which is preliminary data.</text>
</comment>
<dbReference type="GO" id="GO:0003697">
    <property type="term" value="F:single-stranded DNA binding"/>
    <property type="evidence" value="ECO:0007669"/>
    <property type="project" value="TreeGrafter"/>
</dbReference>